<evidence type="ECO:0000313" key="3">
    <source>
        <dbReference type="EMBL" id="CAH3175219.1"/>
    </source>
</evidence>
<dbReference type="Gene3D" id="3.30.70.1820">
    <property type="entry name" value="L1 transposable element, RRM domain"/>
    <property type="match status" value="1"/>
</dbReference>
<evidence type="ECO:0000313" key="4">
    <source>
        <dbReference type="Proteomes" id="UP001159427"/>
    </source>
</evidence>
<feature type="coiled-coil region" evidence="1">
    <location>
        <begin position="4"/>
        <end position="69"/>
    </location>
</feature>
<proteinExistence type="predicted"/>
<accession>A0ABN8PYW0</accession>
<evidence type="ECO:0000313" key="2">
    <source>
        <dbReference type="EMBL" id="CAH3153643.1"/>
    </source>
</evidence>
<keyword evidence="4" id="KW-1185">Reference proteome</keyword>
<gene>
    <name evidence="2" type="ORF">PEVE_00001184</name>
    <name evidence="3" type="ORF">PEVE_00009953</name>
</gene>
<name>A0ABN8PYW0_9CNID</name>
<sequence length="263" mass="30543">MSFLEVVNAKYDELLEMMKSSKDERKALKDENKILQDENKILEATIRSIESSLESVTRANNDLEQYTRRECVEIRGIPVAATPSEEQTNNIVKDVGKLLGVDITENDISVSHRMPQSQKHKGKPGPPAIIVKFARRDVKDNFYRARKQLKDLTTRDLGYSEKNKIYLAESLTERNRMLFKDCLKQSLCINIIINYCHRSLILFSLKFRKFIPIIQGLVQNSLIIFQKQEQIMVYSISDFKVHQYGIPLTKISNYLHCLCLKRK</sequence>
<comment type="caution">
    <text evidence="2">The sequence shown here is derived from an EMBL/GenBank/DDBJ whole genome shotgun (WGS) entry which is preliminary data.</text>
</comment>
<dbReference type="EMBL" id="CALNXI010001062">
    <property type="protein sequence ID" value="CAH3153643.1"/>
    <property type="molecule type" value="Genomic_DNA"/>
</dbReference>
<organism evidence="2 4">
    <name type="scientific">Porites evermanni</name>
    <dbReference type="NCBI Taxonomy" id="104178"/>
    <lineage>
        <taxon>Eukaryota</taxon>
        <taxon>Metazoa</taxon>
        <taxon>Cnidaria</taxon>
        <taxon>Anthozoa</taxon>
        <taxon>Hexacorallia</taxon>
        <taxon>Scleractinia</taxon>
        <taxon>Fungiina</taxon>
        <taxon>Poritidae</taxon>
        <taxon>Porites</taxon>
    </lineage>
</organism>
<dbReference type="Proteomes" id="UP001159427">
    <property type="component" value="Unassembled WGS sequence"/>
</dbReference>
<protein>
    <submittedName>
        <fullName evidence="2">Uncharacterized protein</fullName>
    </submittedName>
</protein>
<evidence type="ECO:0000256" key="1">
    <source>
        <dbReference type="SAM" id="Coils"/>
    </source>
</evidence>
<keyword evidence="1" id="KW-0175">Coiled coil</keyword>
<dbReference type="EMBL" id="CALNXI010001698">
    <property type="protein sequence ID" value="CAH3175219.1"/>
    <property type="molecule type" value="Genomic_DNA"/>
</dbReference>
<dbReference type="InterPro" id="IPR004244">
    <property type="entry name" value="Transposase_22"/>
</dbReference>
<dbReference type="PANTHER" id="PTHR11505">
    <property type="entry name" value="L1 TRANSPOSABLE ELEMENT-RELATED"/>
    <property type="match status" value="1"/>
</dbReference>
<reference evidence="2 4" key="1">
    <citation type="submission" date="2022-05" db="EMBL/GenBank/DDBJ databases">
        <authorList>
            <consortium name="Genoscope - CEA"/>
            <person name="William W."/>
        </authorList>
    </citation>
    <scope>NUCLEOTIDE SEQUENCE [LARGE SCALE GENOMIC DNA]</scope>
</reference>